<dbReference type="AlphaFoldDB" id="A0AB32VTG2"/>
<organism evidence="2 3">
    <name type="scientific">Theobroma cacao</name>
    <name type="common">Cacao</name>
    <name type="synonym">Cocoa</name>
    <dbReference type="NCBI Taxonomy" id="3641"/>
    <lineage>
        <taxon>Eukaryota</taxon>
        <taxon>Viridiplantae</taxon>
        <taxon>Streptophyta</taxon>
        <taxon>Embryophyta</taxon>
        <taxon>Tracheophyta</taxon>
        <taxon>Spermatophyta</taxon>
        <taxon>Magnoliopsida</taxon>
        <taxon>eudicotyledons</taxon>
        <taxon>Gunneridae</taxon>
        <taxon>Pentapetalae</taxon>
        <taxon>rosids</taxon>
        <taxon>malvids</taxon>
        <taxon>Malvales</taxon>
        <taxon>Malvaceae</taxon>
        <taxon>Byttnerioideae</taxon>
        <taxon>Theobroma</taxon>
    </lineage>
</organism>
<evidence type="ECO:0000256" key="1">
    <source>
        <dbReference type="SAM" id="Phobius"/>
    </source>
</evidence>
<dbReference type="RefSeq" id="XP_017969335.1">
    <property type="nucleotide sequence ID" value="XM_018113846.1"/>
</dbReference>
<feature type="transmembrane region" description="Helical" evidence="1">
    <location>
        <begin position="62"/>
        <end position="80"/>
    </location>
</feature>
<protein>
    <submittedName>
        <fullName evidence="3">Uncharacterized protein LOC18613185</fullName>
    </submittedName>
</protein>
<dbReference type="GeneID" id="18613185"/>
<dbReference type="Proteomes" id="UP000694886">
    <property type="component" value="Chromosome 1"/>
</dbReference>
<evidence type="ECO:0000313" key="2">
    <source>
        <dbReference type="Proteomes" id="UP000694886"/>
    </source>
</evidence>
<gene>
    <name evidence="3" type="primary">LOC18613185</name>
</gene>
<sequence>MVYVDDIVIGSSSQQAADKFSVCLSTWINQLPFIYKLRIGLSNISLALLVNHLLVGGPKSNLLLLTALLKLNIVLWLLLVVNLFGYFLYCRIVVFPMFLLFCFAVTISLHYI</sequence>
<name>A0AB32VTG2_THECC</name>
<reference evidence="2" key="1">
    <citation type="journal article" date="1997" name="Nucleic Acids Res.">
        <title>tRNAscan-SE: a program for improved detection of transfer RNA genes in genomic sequence.</title>
        <authorList>
            <person name="Lowe T.M."/>
            <person name="Eddy S.R."/>
        </authorList>
    </citation>
    <scope>NUCLEOTIDE SEQUENCE [LARGE SCALE GENOMIC DNA]</scope>
    <source>
        <strain evidence="2">r\B97-61/B2</strain>
    </source>
</reference>
<reference evidence="3" key="2">
    <citation type="submission" date="2025-08" db="UniProtKB">
        <authorList>
            <consortium name="RefSeq"/>
        </authorList>
    </citation>
    <scope>IDENTIFICATION</scope>
</reference>
<evidence type="ECO:0000313" key="3">
    <source>
        <dbReference type="RefSeq" id="XP_017969335.1"/>
    </source>
</evidence>
<feature type="transmembrane region" description="Helical" evidence="1">
    <location>
        <begin position="86"/>
        <end position="109"/>
    </location>
</feature>
<dbReference type="Gramene" id="Tc01v2_t021860.1">
    <property type="protein sequence ID" value="Tc01v2_p021860.1"/>
    <property type="gene ID" value="Tc01v2_g021860"/>
</dbReference>
<accession>A0AB32VTG2</accession>
<proteinExistence type="predicted"/>
<keyword evidence="1" id="KW-0472">Membrane</keyword>
<keyword evidence="1" id="KW-1133">Transmembrane helix</keyword>
<dbReference type="KEGG" id="tcc:18613185"/>
<keyword evidence="1" id="KW-0812">Transmembrane</keyword>